<comment type="caution">
    <text evidence="3">The sequence shown here is derived from an EMBL/GenBank/DDBJ whole genome shotgun (WGS) entry which is preliminary data.</text>
</comment>
<dbReference type="InterPro" id="IPR038610">
    <property type="entry name" value="FliK-like_C_sf"/>
</dbReference>
<keyword evidence="3" id="KW-0966">Cell projection</keyword>
<evidence type="ECO:0000259" key="2">
    <source>
        <dbReference type="Pfam" id="PF02120"/>
    </source>
</evidence>
<keyword evidence="3" id="KW-0282">Flagellum</keyword>
<feature type="compositionally biased region" description="Low complexity" evidence="1">
    <location>
        <begin position="22"/>
        <end position="37"/>
    </location>
</feature>
<name>A0ABU6JCU3_9BURK</name>
<evidence type="ECO:0000313" key="3">
    <source>
        <dbReference type="EMBL" id="MEC4721348.1"/>
    </source>
</evidence>
<dbReference type="RefSeq" id="WP_326508054.1">
    <property type="nucleotide sequence ID" value="NZ_JAWIIV010000018.1"/>
</dbReference>
<evidence type="ECO:0000256" key="1">
    <source>
        <dbReference type="SAM" id="MobiDB-lite"/>
    </source>
</evidence>
<protein>
    <submittedName>
        <fullName evidence="3">Flagellar hook-length control protein FliK</fullName>
    </submittedName>
</protein>
<keyword evidence="3" id="KW-0969">Cilium</keyword>
<sequence length="380" mass="40533">MTMLPRADLNLPRPRTTVDSNTPAAPATPVTPGTPVGDARQDVFRRLTQIAIGKELQVMVDSMLDDGNFLVKVADTTARMALPQGTRAGDVLSMVFIAKEPRPTFLLNQQGGSAPATLSDAARLIGQVLHSASQQGKPAVLEAQQPLLPTPPTSTQQVADALQDGLNHSGLFYESHLQEWVQGSRSLQDLSREPQAQQAAGGKTPQGGSELARLADQARDAGGEKLAGMLRDALPTSANPRGTDADVLARSDSMAPAIDPEAARMISLQLNALETQQVRWQGELWPGQPMEWEVSEDAPERSPSDVQEPVWNSKVRFELPHLGAVSASIRLVGNSVQVQVEAADDAAAESLRRHGDGLAARIEASGASLDSLLVKRNEQA</sequence>
<feature type="domain" description="Flagellar hook-length control protein-like C-terminal" evidence="2">
    <location>
        <begin position="305"/>
        <end position="378"/>
    </location>
</feature>
<feature type="region of interest" description="Disordered" evidence="1">
    <location>
        <begin position="184"/>
        <end position="209"/>
    </location>
</feature>
<dbReference type="Proteomes" id="UP001352263">
    <property type="component" value="Unassembled WGS sequence"/>
</dbReference>
<evidence type="ECO:0000313" key="4">
    <source>
        <dbReference type="Proteomes" id="UP001352263"/>
    </source>
</evidence>
<dbReference type="EMBL" id="JAWIIV010000018">
    <property type="protein sequence ID" value="MEC4721348.1"/>
    <property type="molecule type" value="Genomic_DNA"/>
</dbReference>
<dbReference type="Pfam" id="PF02120">
    <property type="entry name" value="Flg_hook"/>
    <property type="match status" value="1"/>
</dbReference>
<gene>
    <name evidence="3" type="ORF">RY831_19465</name>
</gene>
<reference evidence="3 4" key="1">
    <citation type="submission" date="2023-10" db="EMBL/GenBank/DDBJ databases">
        <title>Noviherbaspirillum sp. CPCC 100848 genome assembly.</title>
        <authorList>
            <person name="Li X.Y."/>
            <person name="Fang X.M."/>
        </authorList>
    </citation>
    <scope>NUCLEOTIDE SEQUENCE [LARGE SCALE GENOMIC DNA]</scope>
    <source>
        <strain evidence="3 4">CPCC 100848</strain>
    </source>
</reference>
<feature type="region of interest" description="Disordered" evidence="1">
    <location>
        <begin position="1"/>
        <end position="37"/>
    </location>
</feature>
<keyword evidence="4" id="KW-1185">Reference proteome</keyword>
<dbReference type="Gene3D" id="3.30.750.140">
    <property type="match status" value="1"/>
</dbReference>
<accession>A0ABU6JCU3</accession>
<proteinExistence type="predicted"/>
<organism evidence="3 4">
    <name type="scientific">Noviherbaspirillum album</name>
    <dbReference type="NCBI Taxonomy" id="3080276"/>
    <lineage>
        <taxon>Bacteria</taxon>
        <taxon>Pseudomonadati</taxon>
        <taxon>Pseudomonadota</taxon>
        <taxon>Betaproteobacteria</taxon>
        <taxon>Burkholderiales</taxon>
        <taxon>Oxalobacteraceae</taxon>
        <taxon>Noviherbaspirillum</taxon>
    </lineage>
</organism>
<dbReference type="InterPro" id="IPR021136">
    <property type="entry name" value="Flagellar_hook_control-like_C"/>
</dbReference>
<feature type="compositionally biased region" description="Polar residues" evidence="1">
    <location>
        <begin position="184"/>
        <end position="198"/>
    </location>
</feature>